<evidence type="ECO:0000313" key="3">
    <source>
        <dbReference type="Proteomes" id="UP001458880"/>
    </source>
</evidence>
<feature type="region of interest" description="Disordered" evidence="1">
    <location>
        <begin position="455"/>
        <end position="474"/>
    </location>
</feature>
<reference evidence="2 3" key="1">
    <citation type="journal article" date="2024" name="BMC Genomics">
        <title>De novo assembly and annotation of Popillia japonica's genome with initial clues to its potential as an invasive pest.</title>
        <authorList>
            <person name="Cucini C."/>
            <person name="Boschi S."/>
            <person name="Funari R."/>
            <person name="Cardaioli E."/>
            <person name="Iannotti N."/>
            <person name="Marturano G."/>
            <person name="Paoli F."/>
            <person name="Bruttini M."/>
            <person name="Carapelli A."/>
            <person name="Frati F."/>
            <person name="Nardi F."/>
        </authorList>
    </citation>
    <scope>NUCLEOTIDE SEQUENCE [LARGE SCALE GENOMIC DNA]</scope>
    <source>
        <strain evidence="2">DMR45628</strain>
    </source>
</reference>
<accession>A0AAW1MYB2</accession>
<organism evidence="2 3">
    <name type="scientific">Popillia japonica</name>
    <name type="common">Japanese beetle</name>
    <dbReference type="NCBI Taxonomy" id="7064"/>
    <lineage>
        <taxon>Eukaryota</taxon>
        <taxon>Metazoa</taxon>
        <taxon>Ecdysozoa</taxon>
        <taxon>Arthropoda</taxon>
        <taxon>Hexapoda</taxon>
        <taxon>Insecta</taxon>
        <taxon>Pterygota</taxon>
        <taxon>Neoptera</taxon>
        <taxon>Endopterygota</taxon>
        <taxon>Coleoptera</taxon>
        <taxon>Polyphaga</taxon>
        <taxon>Scarabaeiformia</taxon>
        <taxon>Scarabaeidae</taxon>
        <taxon>Rutelinae</taxon>
        <taxon>Popillia</taxon>
    </lineage>
</organism>
<gene>
    <name evidence="2" type="ORF">QE152_g4993</name>
</gene>
<sequence>MLTGANSKEETAQIAKGVSNILKQGCFELRKFYANDPDILKDFVDDASQLKVLKFGQNENAKTLGLVWCPSTDVLKYNISDPPKGTKISKRTILSQIAQVFDPLGLLSPYIINAKILLQQLWLEKVTWDEGLPLHIHSYWTKFRSKLSSLNDLCINRHVCCKDQKYIELHGFSDASEKAYGACIYLRTIDRTELHGFSDASEKAYGACIYLRTIDRTGKIFVSLLCSKTKVAPLKKITLPRSDNPADCLSRGVQPDESQVLQLWWNGPNPADCLSRGVQPDESQVLQLWWNGPSWLGKEKAEWPKQITLSKAELPETKSYTQSFISYPLLTFSFENFSNLQRLKRVLSWILRFKNNCQRKEAGKPIQPIMGQLPKFRVQPASPFNTTGVDYAGPFRSASWNASASTFRQCVHGIPEVLESDNGPETNDNNSYRRNTTQLHKTKAEIQEDPTVIPNNETIVPRDESNPSVPVSPRKIPEAVQPIVTRSGRQVKPINRLDL</sequence>
<evidence type="ECO:0000256" key="1">
    <source>
        <dbReference type="SAM" id="MobiDB-lite"/>
    </source>
</evidence>
<name>A0AAW1MYB2_POPJA</name>
<keyword evidence="3" id="KW-1185">Reference proteome</keyword>
<dbReference type="EMBL" id="JASPKY010000028">
    <property type="protein sequence ID" value="KAK9751438.1"/>
    <property type="molecule type" value="Genomic_DNA"/>
</dbReference>
<dbReference type="AlphaFoldDB" id="A0AAW1MYB2"/>
<comment type="caution">
    <text evidence="2">The sequence shown here is derived from an EMBL/GenBank/DDBJ whole genome shotgun (WGS) entry which is preliminary data.</text>
</comment>
<proteinExistence type="predicted"/>
<dbReference type="Pfam" id="PF05380">
    <property type="entry name" value="Peptidase_A17"/>
    <property type="match status" value="2"/>
</dbReference>
<dbReference type="Proteomes" id="UP001458880">
    <property type="component" value="Unassembled WGS sequence"/>
</dbReference>
<evidence type="ECO:0000313" key="2">
    <source>
        <dbReference type="EMBL" id="KAK9751438.1"/>
    </source>
</evidence>
<dbReference type="InterPro" id="IPR008042">
    <property type="entry name" value="Retrotrans_Pao"/>
</dbReference>
<protein>
    <submittedName>
        <fullName evidence="2">Pao retrotransposon peptidase</fullName>
    </submittedName>
</protein>
<dbReference type="PANTHER" id="PTHR47331">
    <property type="entry name" value="PHD-TYPE DOMAIN-CONTAINING PROTEIN"/>
    <property type="match status" value="1"/>
</dbReference>